<accession>A0A2G6E4N6</accession>
<name>A0A2G6E4N6_9BACT</name>
<organism evidence="3 4">
    <name type="scientific">candidate division KSB3 bacterium</name>
    <dbReference type="NCBI Taxonomy" id="2044937"/>
    <lineage>
        <taxon>Bacteria</taxon>
        <taxon>candidate division KSB3</taxon>
    </lineage>
</organism>
<evidence type="ECO:0000313" key="3">
    <source>
        <dbReference type="EMBL" id="PID57036.1"/>
    </source>
</evidence>
<evidence type="ECO:0000313" key="4">
    <source>
        <dbReference type="Proteomes" id="UP000229740"/>
    </source>
</evidence>
<reference evidence="3 4" key="1">
    <citation type="submission" date="2017-10" db="EMBL/GenBank/DDBJ databases">
        <title>Novel microbial diversity and functional potential in the marine mammal oral microbiome.</title>
        <authorList>
            <person name="Dudek N.K."/>
            <person name="Sun C.L."/>
            <person name="Burstein D."/>
            <person name="Kantor R.S."/>
            <person name="Aliaga Goltsman D.S."/>
            <person name="Bik E.M."/>
            <person name="Thomas B.C."/>
            <person name="Banfield J.F."/>
            <person name="Relman D.A."/>
        </authorList>
    </citation>
    <scope>NUCLEOTIDE SEQUENCE [LARGE SCALE GENOMIC DNA]</scope>
    <source>
        <strain evidence="3">DOLZORAL124_49_17</strain>
    </source>
</reference>
<protein>
    <recommendedName>
        <fullName evidence="5">Cell division protein FtsL</fullName>
    </recommendedName>
</protein>
<sequence length="135" mass="14450">MASNSCTFIIVPDATSQCKRYTVSKSVLWGIGISCTVTLVVLGVVVVLLLSEYNAVAVKSKQLAWLQKISSSQRSSIERYEQDISQVSRQLAGIRLLNSRLLVLTGLDPAATNGNDEMKGVGGGEEDGLESASEE</sequence>
<keyword evidence="2" id="KW-1133">Transmembrane helix</keyword>
<feature type="compositionally biased region" description="Acidic residues" evidence="1">
    <location>
        <begin position="124"/>
        <end position="135"/>
    </location>
</feature>
<dbReference type="EMBL" id="PDPS01000029">
    <property type="protein sequence ID" value="PID57036.1"/>
    <property type="molecule type" value="Genomic_DNA"/>
</dbReference>
<gene>
    <name evidence="3" type="ORF">CSB45_08955</name>
</gene>
<comment type="caution">
    <text evidence="3">The sequence shown here is derived from an EMBL/GenBank/DDBJ whole genome shotgun (WGS) entry which is preliminary data.</text>
</comment>
<evidence type="ECO:0000256" key="1">
    <source>
        <dbReference type="SAM" id="MobiDB-lite"/>
    </source>
</evidence>
<dbReference type="AlphaFoldDB" id="A0A2G6E4N6"/>
<keyword evidence="2" id="KW-0812">Transmembrane</keyword>
<keyword evidence="2" id="KW-0472">Membrane</keyword>
<proteinExistence type="predicted"/>
<evidence type="ECO:0008006" key="5">
    <source>
        <dbReference type="Google" id="ProtNLM"/>
    </source>
</evidence>
<feature type="transmembrane region" description="Helical" evidence="2">
    <location>
        <begin position="27"/>
        <end position="51"/>
    </location>
</feature>
<feature type="region of interest" description="Disordered" evidence="1">
    <location>
        <begin position="109"/>
        <end position="135"/>
    </location>
</feature>
<dbReference type="Proteomes" id="UP000229740">
    <property type="component" value="Unassembled WGS sequence"/>
</dbReference>
<evidence type="ECO:0000256" key="2">
    <source>
        <dbReference type="SAM" id="Phobius"/>
    </source>
</evidence>